<dbReference type="GO" id="GO:0051301">
    <property type="term" value="P:cell division"/>
    <property type="evidence" value="ECO:0007669"/>
    <property type="project" value="UniProtKB-KW"/>
</dbReference>
<dbReference type="GO" id="GO:0007059">
    <property type="term" value="P:chromosome segregation"/>
    <property type="evidence" value="ECO:0007669"/>
    <property type="project" value="UniProtKB-UniRule"/>
</dbReference>
<dbReference type="Pfam" id="PF02616">
    <property type="entry name" value="SMC_ScpA"/>
    <property type="match status" value="1"/>
</dbReference>
<dbReference type="PANTHER" id="PTHR33969:SF2">
    <property type="entry name" value="SEGREGATION AND CONDENSATION PROTEIN A"/>
    <property type="match status" value="1"/>
</dbReference>
<accession>A0A9D0ZKV5</accession>
<dbReference type="Gene3D" id="1.10.10.580">
    <property type="entry name" value="Structural maintenance of chromosome 1. Chain E"/>
    <property type="match status" value="1"/>
</dbReference>
<gene>
    <name evidence="3" type="primary">scpA</name>
    <name evidence="4" type="ORF">IAA52_05315</name>
</gene>
<sequence length="241" mass="27738">MYIVSLKQFDGPLDLLLTLITHAKVDIHDIFVSEITEQYLESMKLVDELDMDSASEFLQMAATLLEIKSRAMLPKPPKPEDENELSPEEALIRQLEEYRQFKEISGRMQELEKQARALITKLPEEYPLPPPVVEITGLTLEKLQRAFLRVLERARAQEAGERMASREIRRDSFTVSGCMARIQRRLNRGAFAFSELFDADMTRAELITMFMALLEMVKLGRVAVEQKSAYDEIYLSQHAPE</sequence>
<comment type="caution">
    <text evidence="4">The sequence shown here is derived from an EMBL/GenBank/DDBJ whole genome shotgun (WGS) entry which is preliminary data.</text>
</comment>
<name>A0A9D0ZKV5_9FIRM</name>
<evidence type="ECO:0000256" key="2">
    <source>
        <dbReference type="ARBA" id="ARBA00044777"/>
    </source>
</evidence>
<dbReference type="HAMAP" id="MF_01805">
    <property type="entry name" value="ScpA"/>
    <property type="match status" value="1"/>
</dbReference>
<dbReference type="AlphaFoldDB" id="A0A9D0ZKV5"/>
<proteinExistence type="inferred from homology"/>
<dbReference type="EMBL" id="DVFZ01000051">
    <property type="protein sequence ID" value="HIQ82503.1"/>
    <property type="molecule type" value="Genomic_DNA"/>
</dbReference>
<evidence type="ECO:0000256" key="1">
    <source>
        <dbReference type="ARBA" id="ARBA00022829"/>
    </source>
</evidence>
<reference evidence="4" key="2">
    <citation type="journal article" date="2021" name="PeerJ">
        <title>Extensive microbial diversity within the chicken gut microbiome revealed by metagenomics and culture.</title>
        <authorList>
            <person name="Gilroy R."/>
            <person name="Ravi A."/>
            <person name="Getino M."/>
            <person name="Pursley I."/>
            <person name="Horton D.L."/>
            <person name="Alikhan N.F."/>
            <person name="Baker D."/>
            <person name="Gharbi K."/>
            <person name="Hall N."/>
            <person name="Watson M."/>
            <person name="Adriaenssens E.M."/>
            <person name="Foster-Nyarko E."/>
            <person name="Jarju S."/>
            <person name="Secka A."/>
            <person name="Antonio M."/>
            <person name="Oren A."/>
            <person name="Chaudhuri R.R."/>
            <person name="La Ragione R."/>
            <person name="Hildebrand F."/>
            <person name="Pallen M.J."/>
        </authorList>
    </citation>
    <scope>NUCLEOTIDE SEQUENCE</scope>
    <source>
        <strain evidence="4">ChiSjej6B24-2974</strain>
    </source>
</reference>
<keyword evidence="1 3" id="KW-0159">Chromosome partition</keyword>
<dbReference type="InterPro" id="IPR023093">
    <property type="entry name" value="ScpA-like_C"/>
</dbReference>
<keyword evidence="3" id="KW-0132">Cell division</keyword>
<comment type="function">
    <text evidence="3">Participates in chromosomal partition during cell division. May act via the formation of a condensin-like complex containing Smc and ScpB that pull DNA away from mid-cell into both cell halves.</text>
</comment>
<dbReference type="GO" id="GO:0006260">
    <property type="term" value="P:DNA replication"/>
    <property type="evidence" value="ECO:0007669"/>
    <property type="project" value="UniProtKB-UniRule"/>
</dbReference>
<organism evidence="4 5">
    <name type="scientific">Candidatus Pullichristensenella stercorigallinarum</name>
    <dbReference type="NCBI Taxonomy" id="2840909"/>
    <lineage>
        <taxon>Bacteria</taxon>
        <taxon>Bacillati</taxon>
        <taxon>Bacillota</taxon>
        <taxon>Clostridia</taxon>
        <taxon>Candidatus Pullichristensenella</taxon>
    </lineage>
</organism>
<comment type="similarity">
    <text evidence="3">Belongs to the ScpA family.</text>
</comment>
<dbReference type="InterPro" id="IPR003768">
    <property type="entry name" value="ScpA"/>
</dbReference>
<dbReference type="GO" id="GO:0005737">
    <property type="term" value="C:cytoplasm"/>
    <property type="evidence" value="ECO:0007669"/>
    <property type="project" value="UniProtKB-SubCell"/>
</dbReference>
<keyword evidence="3" id="KW-0131">Cell cycle</keyword>
<comment type="subunit">
    <text evidence="3">Component of a cohesin-like complex composed of ScpA, ScpB and the Smc homodimer, in which ScpA and ScpB bind to the head domain of Smc. The presence of the three proteins is required for the association of the complex with DNA.</text>
</comment>
<dbReference type="PANTHER" id="PTHR33969">
    <property type="entry name" value="SEGREGATION AND CONDENSATION PROTEIN A"/>
    <property type="match status" value="1"/>
</dbReference>
<keyword evidence="3" id="KW-0963">Cytoplasm</keyword>
<protein>
    <recommendedName>
        <fullName evidence="2 3">Segregation and condensation protein A</fullName>
    </recommendedName>
</protein>
<comment type="subcellular location">
    <subcellularLocation>
        <location evidence="3">Cytoplasm</location>
    </subcellularLocation>
    <text evidence="3">Associated with two foci at the outer edges of the nucleoid region in young cells, and at four foci within both cell halves in older cells.</text>
</comment>
<dbReference type="Gene3D" id="6.10.250.2410">
    <property type="match status" value="1"/>
</dbReference>
<evidence type="ECO:0000256" key="3">
    <source>
        <dbReference type="HAMAP-Rule" id="MF_01805"/>
    </source>
</evidence>
<dbReference type="Proteomes" id="UP000824260">
    <property type="component" value="Unassembled WGS sequence"/>
</dbReference>
<reference evidence="4" key="1">
    <citation type="submission" date="2020-10" db="EMBL/GenBank/DDBJ databases">
        <authorList>
            <person name="Gilroy R."/>
        </authorList>
    </citation>
    <scope>NUCLEOTIDE SEQUENCE</scope>
    <source>
        <strain evidence="4">ChiSjej6B24-2974</strain>
    </source>
</reference>
<evidence type="ECO:0000313" key="4">
    <source>
        <dbReference type="EMBL" id="HIQ82503.1"/>
    </source>
</evidence>
<evidence type="ECO:0000313" key="5">
    <source>
        <dbReference type="Proteomes" id="UP000824260"/>
    </source>
</evidence>